<comment type="caution">
    <text evidence="2">The sequence shown here is derived from an EMBL/GenBank/DDBJ whole genome shotgun (WGS) entry which is preliminary data.</text>
</comment>
<dbReference type="Proteomes" id="UP001157418">
    <property type="component" value="Unassembled WGS sequence"/>
</dbReference>
<evidence type="ECO:0000313" key="3">
    <source>
        <dbReference type="Proteomes" id="UP001157418"/>
    </source>
</evidence>
<gene>
    <name evidence="2" type="ORF">LVIROSA_LOCUS1820</name>
</gene>
<feature type="region of interest" description="Disordered" evidence="1">
    <location>
        <begin position="97"/>
        <end position="119"/>
    </location>
</feature>
<sequence length="171" mass="19319">MRSRDFVKITIIIITTLLVMTSVCSKLSNDTQLLTKWPREESHKLNKYVRKIGVFLDTVEINTGVDILSKNITQSFLKAFSKLDELKFEFVNEVGPSFMKGGEEPHKEPRASPKDVDEKKIPEGAVIHFLYDDVNTSKKLPTPSSSPKDLSPPKYPPRSSPRKNTISKITS</sequence>
<organism evidence="2 3">
    <name type="scientific">Lactuca virosa</name>
    <dbReference type="NCBI Taxonomy" id="75947"/>
    <lineage>
        <taxon>Eukaryota</taxon>
        <taxon>Viridiplantae</taxon>
        <taxon>Streptophyta</taxon>
        <taxon>Embryophyta</taxon>
        <taxon>Tracheophyta</taxon>
        <taxon>Spermatophyta</taxon>
        <taxon>Magnoliopsida</taxon>
        <taxon>eudicotyledons</taxon>
        <taxon>Gunneridae</taxon>
        <taxon>Pentapetalae</taxon>
        <taxon>asterids</taxon>
        <taxon>campanulids</taxon>
        <taxon>Asterales</taxon>
        <taxon>Asteraceae</taxon>
        <taxon>Cichorioideae</taxon>
        <taxon>Cichorieae</taxon>
        <taxon>Lactucinae</taxon>
        <taxon>Lactuca</taxon>
    </lineage>
</organism>
<feature type="compositionally biased region" description="Low complexity" evidence="1">
    <location>
        <begin position="137"/>
        <end position="149"/>
    </location>
</feature>
<dbReference type="AlphaFoldDB" id="A0AAU9LKY2"/>
<evidence type="ECO:0000256" key="1">
    <source>
        <dbReference type="SAM" id="MobiDB-lite"/>
    </source>
</evidence>
<evidence type="ECO:0000313" key="2">
    <source>
        <dbReference type="EMBL" id="CAH1413879.1"/>
    </source>
</evidence>
<dbReference type="EMBL" id="CAKMRJ010000001">
    <property type="protein sequence ID" value="CAH1413879.1"/>
    <property type="molecule type" value="Genomic_DNA"/>
</dbReference>
<accession>A0AAU9LKY2</accession>
<proteinExistence type="predicted"/>
<feature type="region of interest" description="Disordered" evidence="1">
    <location>
        <begin position="136"/>
        <end position="171"/>
    </location>
</feature>
<reference evidence="2 3" key="1">
    <citation type="submission" date="2022-01" db="EMBL/GenBank/DDBJ databases">
        <authorList>
            <person name="Xiong W."/>
            <person name="Schranz E."/>
        </authorList>
    </citation>
    <scope>NUCLEOTIDE SEQUENCE [LARGE SCALE GENOMIC DNA]</scope>
</reference>
<name>A0AAU9LKY2_9ASTR</name>
<feature type="compositionally biased region" description="Basic and acidic residues" evidence="1">
    <location>
        <begin position="101"/>
        <end position="119"/>
    </location>
</feature>
<protein>
    <submittedName>
        <fullName evidence="2">Uncharacterized protein</fullName>
    </submittedName>
</protein>
<keyword evidence="3" id="KW-1185">Reference proteome</keyword>